<proteinExistence type="predicted"/>
<dbReference type="CDD" id="cd00130">
    <property type="entry name" value="PAS"/>
    <property type="match status" value="1"/>
</dbReference>
<dbReference type="EMBL" id="CP113361">
    <property type="protein sequence ID" value="WAI00190.1"/>
    <property type="molecule type" value="Genomic_DNA"/>
</dbReference>
<feature type="domain" description="HAMP" evidence="3">
    <location>
        <begin position="306"/>
        <end position="359"/>
    </location>
</feature>
<reference evidence="4" key="1">
    <citation type="submission" date="2022-11" db="EMBL/GenBank/DDBJ databases">
        <title>Complete genome sequence of Methanogenium organophilum DSM 3596.</title>
        <authorList>
            <person name="Chen S.-C."/>
            <person name="Lai S.-J."/>
            <person name="You Y.-T."/>
        </authorList>
    </citation>
    <scope>NUCLEOTIDE SEQUENCE</scope>
    <source>
        <strain evidence="4">DSM 3596</strain>
    </source>
</reference>
<name>A0A9X9T6Y8_METOG</name>
<dbReference type="GO" id="GO:0006355">
    <property type="term" value="P:regulation of DNA-templated transcription"/>
    <property type="evidence" value="ECO:0007669"/>
    <property type="project" value="InterPro"/>
</dbReference>
<dbReference type="Gene3D" id="3.30.450.20">
    <property type="entry name" value="PAS domain"/>
    <property type="match status" value="2"/>
</dbReference>
<gene>
    <name evidence="4" type="ORF">OU421_07030</name>
</gene>
<dbReference type="NCBIfam" id="TIGR00229">
    <property type="entry name" value="sensory_box"/>
    <property type="match status" value="2"/>
</dbReference>
<dbReference type="Proteomes" id="UP001163096">
    <property type="component" value="Chromosome"/>
</dbReference>
<dbReference type="InterPro" id="IPR003660">
    <property type="entry name" value="HAMP_dom"/>
</dbReference>
<evidence type="ECO:0000256" key="1">
    <source>
        <dbReference type="SAM" id="Phobius"/>
    </source>
</evidence>
<dbReference type="PROSITE" id="PS50885">
    <property type="entry name" value="HAMP"/>
    <property type="match status" value="1"/>
</dbReference>
<organism evidence="4 5">
    <name type="scientific">Methanogenium organophilum</name>
    <dbReference type="NCBI Taxonomy" id="2199"/>
    <lineage>
        <taxon>Archaea</taxon>
        <taxon>Methanobacteriati</taxon>
        <taxon>Methanobacteriota</taxon>
        <taxon>Stenosarchaea group</taxon>
        <taxon>Methanomicrobia</taxon>
        <taxon>Methanomicrobiales</taxon>
        <taxon>Methanomicrobiaceae</taxon>
        <taxon>Methanogenium</taxon>
    </lineage>
</organism>
<dbReference type="Pfam" id="PF13426">
    <property type="entry name" value="PAS_9"/>
    <property type="match status" value="1"/>
</dbReference>
<dbReference type="PROSITE" id="PS50112">
    <property type="entry name" value="PAS"/>
    <property type="match status" value="2"/>
</dbReference>
<accession>A0A9X9T6Y8</accession>
<dbReference type="Pfam" id="PF00989">
    <property type="entry name" value="PAS"/>
    <property type="match status" value="1"/>
</dbReference>
<dbReference type="Pfam" id="PF05228">
    <property type="entry name" value="CHASE4"/>
    <property type="match status" value="1"/>
</dbReference>
<dbReference type="AlphaFoldDB" id="A0A9X9T6Y8"/>
<keyword evidence="1" id="KW-1133">Transmembrane helix</keyword>
<dbReference type="RefSeq" id="WP_268185363.1">
    <property type="nucleotide sequence ID" value="NZ_CP113361.1"/>
</dbReference>
<dbReference type="SMART" id="SM00304">
    <property type="entry name" value="HAMP"/>
    <property type="match status" value="1"/>
</dbReference>
<dbReference type="KEGG" id="mou:OU421_07030"/>
<dbReference type="SUPFAM" id="SSF55785">
    <property type="entry name" value="PYP-like sensor domain (PAS domain)"/>
    <property type="match status" value="2"/>
</dbReference>
<protein>
    <submittedName>
        <fullName evidence="4">PAS domain S-box protein</fullName>
    </submittedName>
</protein>
<feature type="transmembrane region" description="Helical" evidence="1">
    <location>
        <begin position="18"/>
        <end position="41"/>
    </location>
</feature>
<keyword evidence="1" id="KW-0812">Transmembrane</keyword>
<dbReference type="InterPro" id="IPR013767">
    <property type="entry name" value="PAS_fold"/>
</dbReference>
<dbReference type="InterPro" id="IPR052155">
    <property type="entry name" value="Biofilm_reg_signaling"/>
</dbReference>
<evidence type="ECO:0000259" key="2">
    <source>
        <dbReference type="PROSITE" id="PS50112"/>
    </source>
</evidence>
<dbReference type="SMART" id="SM00091">
    <property type="entry name" value="PAS"/>
    <property type="match status" value="2"/>
</dbReference>
<dbReference type="InterPro" id="IPR000014">
    <property type="entry name" value="PAS"/>
</dbReference>
<feature type="domain" description="PAS" evidence="2">
    <location>
        <begin position="501"/>
        <end position="550"/>
    </location>
</feature>
<feature type="domain" description="PAS" evidence="2">
    <location>
        <begin position="371"/>
        <end position="417"/>
    </location>
</feature>
<dbReference type="GO" id="GO:0016020">
    <property type="term" value="C:membrane"/>
    <property type="evidence" value="ECO:0007669"/>
    <property type="project" value="InterPro"/>
</dbReference>
<sequence>MPTYAHRGDSVRVNTRNVIVIIAIILAISLGFIISAQYYLIGGIQEIETEEIIKDLNTAQRAVETQGENLAVTVEDYAGWDDTYAFAYDLNKAYIKSNLVPSTFQNVEIEAILYFDTVGSLLYGVSYDPETEEILPISVQLKESLQSLPLISSPEYACEDLSGILNTPDGIWIIAAEPILTSYYEGPSRGHLVMASRFTSDITEQIAADTNLGIRAEPLGAGTTWDAFVTGQNGTSNIQPQVVTFEEEITARALMYDVAGTPAFVLSVNNPRDTYIFGKKAVRNTVILFIVTLIISGGLAYRYLGQHLTRRIENISQGVRRISDSSLFHTRLIDDGDDELTTIVRSVNSLLDTIESSLSEIEGARKALESSERKYRHLFEAAGEAIFILDKTGILECNRQAEEMTGFSREDLIGNQMHVILGTCRTDPDGTALLDHTEAAYSGEPHHFSCERHFGNDQSRHFSVSLSRFTGTETVYLLAIVRDITAFVKNKEHLRITQFSVDNADDAIYWVKRDGTVMYGNTSASRSLGYTPEELTSLKTWDLNPTLTPEIWPSVWDRIAGGSLVHEESFLLRSDNTTFPVAQTSSYLSTQGEEFICFFVRDITETITMRKRETETLHQIEENLLSLAILNDHIRNPLTVIAATADLQEGEAREKILSQVDLIDEIVKKLDQRWLESAKIRDFLVKHYDFKEDVIKEENDSETAEK</sequence>
<evidence type="ECO:0000313" key="5">
    <source>
        <dbReference type="Proteomes" id="UP001163096"/>
    </source>
</evidence>
<dbReference type="InterPro" id="IPR007892">
    <property type="entry name" value="CHASE4"/>
</dbReference>
<dbReference type="Gene3D" id="6.10.340.10">
    <property type="match status" value="1"/>
</dbReference>
<dbReference type="GO" id="GO:0007165">
    <property type="term" value="P:signal transduction"/>
    <property type="evidence" value="ECO:0007669"/>
    <property type="project" value="InterPro"/>
</dbReference>
<dbReference type="GeneID" id="76834842"/>
<dbReference type="InterPro" id="IPR035965">
    <property type="entry name" value="PAS-like_dom_sf"/>
</dbReference>
<keyword evidence="5" id="KW-1185">Reference proteome</keyword>
<dbReference type="PANTHER" id="PTHR44757">
    <property type="entry name" value="DIGUANYLATE CYCLASE DGCP"/>
    <property type="match status" value="1"/>
</dbReference>
<dbReference type="PANTHER" id="PTHR44757:SF2">
    <property type="entry name" value="BIOFILM ARCHITECTURE MAINTENANCE PROTEIN MBAA"/>
    <property type="match status" value="1"/>
</dbReference>
<keyword evidence="1" id="KW-0472">Membrane</keyword>
<evidence type="ECO:0000313" key="4">
    <source>
        <dbReference type="EMBL" id="WAI00190.1"/>
    </source>
</evidence>
<evidence type="ECO:0000259" key="3">
    <source>
        <dbReference type="PROSITE" id="PS50885"/>
    </source>
</evidence>